<evidence type="ECO:0000256" key="6">
    <source>
        <dbReference type="ARBA" id="ARBA00022801"/>
    </source>
</evidence>
<feature type="domain" description="Uracil-DNA glycosylase-like" evidence="10">
    <location>
        <begin position="310"/>
        <end position="470"/>
    </location>
</feature>
<evidence type="ECO:0000256" key="2">
    <source>
        <dbReference type="ARBA" id="ARBA00019403"/>
    </source>
</evidence>
<dbReference type="Pfam" id="PF03167">
    <property type="entry name" value="UDG"/>
    <property type="match status" value="1"/>
</dbReference>
<keyword evidence="6" id="KW-0378">Hydrolase</keyword>
<proteinExistence type="inferred from homology"/>
<evidence type="ECO:0000256" key="7">
    <source>
        <dbReference type="ARBA" id="ARBA00023004"/>
    </source>
</evidence>
<evidence type="ECO:0000259" key="10">
    <source>
        <dbReference type="SMART" id="SM00986"/>
    </source>
</evidence>
<keyword evidence="8" id="KW-0411">Iron-sulfur</keyword>
<keyword evidence="3" id="KW-0004">4Fe-4S</keyword>
<dbReference type="EMBL" id="BSFL01000002">
    <property type="protein sequence ID" value="GLK79799.1"/>
    <property type="molecule type" value="Genomic_DNA"/>
</dbReference>
<accession>A0A9W6JP90</accession>
<evidence type="ECO:0000256" key="4">
    <source>
        <dbReference type="ARBA" id="ARBA00022723"/>
    </source>
</evidence>
<evidence type="ECO:0000256" key="9">
    <source>
        <dbReference type="ARBA" id="ARBA00023204"/>
    </source>
</evidence>
<dbReference type="Gene3D" id="3.40.470.10">
    <property type="entry name" value="Uracil-DNA glycosylase-like domain"/>
    <property type="match status" value="1"/>
</dbReference>
<dbReference type="NCBIfam" id="TIGR00758">
    <property type="entry name" value="UDG_fam4"/>
    <property type="match status" value="1"/>
</dbReference>
<dbReference type="CDD" id="cd10030">
    <property type="entry name" value="UDG-F4_TTUDGA_SPO1dp_like"/>
    <property type="match status" value="1"/>
</dbReference>
<dbReference type="NCBIfam" id="TIGR03914">
    <property type="entry name" value="UDG_fam_dom"/>
    <property type="match status" value="1"/>
</dbReference>
<reference evidence="11" key="2">
    <citation type="submission" date="2023-01" db="EMBL/GenBank/DDBJ databases">
        <authorList>
            <person name="Sun Q."/>
            <person name="Evtushenko L."/>
        </authorList>
    </citation>
    <scope>NUCLEOTIDE SEQUENCE</scope>
    <source>
        <strain evidence="11">VKM B-2748</strain>
    </source>
</reference>
<evidence type="ECO:0000256" key="5">
    <source>
        <dbReference type="ARBA" id="ARBA00022763"/>
    </source>
</evidence>
<dbReference type="PANTHER" id="PTHR33693">
    <property type="entry name" value="TYPE-5 URACIL-DNA GLYCOSYLASE"/>
    <property type="match status" value="1"/>
</dbReference>
<dbReference type="InterPro" id="IPR036895">
    <property type="entry name" value="Uracil-DNA_glycosylase-like_sf"/>
</dbReference>
<evidence type="ECO:0000256" key="3">
    <source>
        <dbReference type="ARBA" id="ARBA00022485"/>
    </source>
</evidence>
<dbReference type="GO" id="GO:0097506">
    <property type="term" value="F:deaminated base DNA N-glycosylase activity"/>
    <property type="evidence" value="ECO:0007669"/>
    <property type="project" value="UniProtKB-ARBA"/>
</dbReference>
<evidence type="ECO:0000313" key="11">
    <source>
        <dbReference type="EMBL" id="GLK79799.1"/>
    </source>
</evidence>
<dbReference type="RefSeq" id="WP_271200292.1">
    <property type="nucleotide sequence ID" value="NZ_BSFL01000002.1"/>
</dbReference>
<dbReference type="SUPFAM" id="SSF52141">
    <property type="entry name" value="Uracil-DNA glycosylase-like"/>
    <property type="match status" value="1"/>
</dbReference>
<dbReference type="InterPro" id="IPR051536">
    <property type="entry name" value="UDG_Type-4/5"/>
</dbReference>
<keyword evidence="5" id="KW-0227">DNA damage</keyword>
<dbReference type="Proteomes" id="UP001143309">
    <property type="component" value="Unassembled WGS sequence"/>
</dbReference>
<gene>
    <name evidence="11" type="ORF">GCM10008174_15400</name>
</gene>
<organism evidence="11 12">
    <name type="scientific">Methylopila turkensis</name>
    <dbReference type="NCBI Taxonomy" id="1437816"/>
    <lineage>
        <taxon>Bacteria</taxon>
        <taxon>Pseudomonadati</taxon>
        <taxon>Pseudomonadota</taxon>
        <taxon>Alphaproteobacteria</taxon>
        <taxon>Hyphomicrobiales</taxon>
        <taxon>Methylopilaceae</taxon>
        <taxon>Methylopila</taxon>
    </lineage>
</organism>
<comment type="similarity">
    <text evidence="1">Belongs to the uracil-DNA glycosylase (UDG) superfamily. Type 4 (UDGa) family.</text>
</comment>
<dbReference type="InterPro" id="IPR005122">
    <property type="entry name" value="Uracil-DNA_glycosylase-like"/>
</dbReference>
<dbReference type="AlphaFoldDB" id="A0A9W6JP90"/>
<sequence length="479" mass="52809">MTPRRVALDGPADVAGWRSAARRLLAARVPPEAVIWSAGDGGDDLFAQTEPLPPVAPENGAVHVPRAFLDLAETALLHSDPGRFDLGYRLLTRVVARRHLIEDEADPDVARLRGLAKAVRRDKHKMTAFVRFREVATDNGPWFVAWFEPEHHIVEATAPFFVRRFAAMRWTILTPERSAHWDSQELSFSASASRSEAPAEDALEDVWRTYYASIFNPARLKVAAMRSEMPKKYWRNLPEASLIRPLIASAARVTAEMVDAPPPEPKKGQRLMAHNAPTVDRDTDALGRLRDAVDGCRACPLWEPATQAVFGEGPADAAVVVVGEQPGDKEDVAGRPFVGPAGALFDRAAVEAGLERRKVYVTNAVKHFKFEPRGKFRLHKTPAPGEIAACGRWLDQEISTIRPKLVVAMGATAARAVLGKAVKVGEARGHILRRADGAEVLVTVHPSYLLRLPDEARKRQEYARFVDDLRSALPYLDAA</sequence>
<keyword evidence="9" id="KW-0234">DNA repair</keyword>
<evidence type="ECO:0000313" key="12">
    <source>
        <dbReference type="Proteomes" id="UP001143309"/>
    </source>
</evidence>
<name>A0A9W6JP90_9HYPH</name>
<dbReference type="GO" id="GO:0051539">
    <property type="term" value="F:4 iron, 4 sulfur cluster binding"/>
    <property type="evidence" value="ECO:0007669"/>
    <property type="project" value="UniProtKB-KW"/>
</dbReference>
<reference evidence="11" key="1">
    <citation type="journal article" date="2014" name="Int. J. Syst. Evol. Microbiol.">
        <title>Complete genome sequence of Corynebacterium casei LMG S-19264T (=DSM 44701T), isolated from a smear-ripened cheese.</title>
        <authorList>
            <consortium name="US DOE Joint Genome Institute (JGI-PGF)"/>
            <person name="Walter F."/>
            <person name="Albersmeier A."/>
            <person name="Kalinowski J."/>
            <person name="Ruckert C."/>
        </authorList>
    </citation>
    <scope>NUCLEOTIDE SEQUENCE</scope>
    <source>
        <strain evidence="11">VKM B-2748</strain>
    </source>
</reference>
<dbReference type="SMART" id="SM00987">
    <property type="entry name" value="UreE_C"/>
    <property type="match status" value="1"/>
</dbReference>
<keyword evidence="12" id="KW-1185">Reference proteome</keyword>
<comment type="caution">
    <text evidence="11">The sequence shown here is derived from an EMBL/GenBank/DDBJ whole genome shotgun (WGS) entry which is preliminary data.</text>
</comment>
<dbReference type="PANTHER" id="PTHR33693:SF9">
    <property type="entry name" value="TYPE-4 URACIL-DNA GLYCOSYLASE"/>
    <property type="match status" value="1"/>
</dbReference>
<dbReference type="SMART" id="SM00986">
    <property type="entry name" value="UDG"/>
    <property type="match status" value="1"/>
</dbReference>
<dbReference type="NCBIfam" id="TIGR03915">
    <property type="entry name" value="SAM_7_link_chp"/>
    <property type="match status" value="1"/>
</dbReference>
<evidence type="ECO:0000256" key="1">
    <source>
        <dbReference type="ARBA" id="ARBA00006521"/>
    </source>
</evidence>
<dbReference type="InterPro" id="IPR023875">
    <property type="entry name" value="DNA_repair_put"/>
</dbReference>
<dbReference type="Pfam" id="PF13566">
    <property type="entry name" value="DUF4130"/>
    <property type="match status" value="1"/>
</dbReference>
<dbReference type="InterPro" id="IPR025404">
    <property type="entry name" value="DUF4130"/>
</dbReference>
<dbReference type="GO" id="GO:0006281">
    <property type="term" value="P:DNA repair"/>
    <property type="evidence" value="ECO:0007669"/>
    <property type="project" value="UniProtKB-KW"/>
</dbReference>
<dbReference type="GO" id="GO:0046872">
    <property type="term" value="F:metal ion binding"/>
    <property type="evidence" value="ECO:0007669"/>
    <property type="project" value="UniProtKB-KW"/>
</dbReference>
<evidence type="ECO:0000256" key="8">
    <source>
        <dbReference type="ARBA" id="ARBA00023014"/>
    </source>
</evidence>
<keyword evidence="4" id="KW-0479">Metal-binding</keyword>
<keyword evidence="7" id="KW-0408">Iron</keyword>
<dbReference type="InterPro" id="IPR005273">
    <property type="entry name" value="Ura-DNA_glyco_family4"/>
</dbReference>
<protein>
    <recommendedName>
        <fullName evidence="2">Type-4 uracil-DNA glycosylase</fullName>
    </recommendedName>
</protein>